<evidence type="ECO:0000313" key="1">
    <source>
        <dbReference type="EMBL" id="QGN18165.1"/>
    </source>
</evidence>
<organism evidence="1 2">
    <name type="scientific">Kluyveromyces marxianus</name>
    <name type="common">Yeast</name>
    <name type="synonym">Candida kefyr</name>
    <dbReference type="NCBI Taxonomy" id="4911"/>
    <lineage>
        <taxon>Eukaryota</taxon>
        <taxon>Fungi</taxon>
        <taxon>Dikarya</taxon>
        <taxon>Ascomycota</taxon>
        <taxon>Saccharomycotina</taxon>
        <taxon>Saccharomycetes</taxon>
        <taxon>Saccharomycetales</taxon>
        <taxon>Saccharomycetaceae</taxon>
        <taxon>Kluyveromyces</taxon>
    </lineage>
</organism>
<keyword evidence="2" id="KW-1185">Reference proteome</keyword>
<reference evidence="1 2" key="2">
    <citation type="submission" date="2019-11" db="EMBL/GenBank/DDBJ databases">
        <authorList>
            <person name="Lu H."/>
        </authorList>
    </citation>
    <scope>NUCLEOTIDE SEQUENCE [LARGE SCALE GENOMIC DNA]</scope>
    <source>
        <strain evidence="1 2">FIM1</strain>
    </source>
</reference>
<evidence type="ECO:0000313" key="2">
    <source>
        <dbReference type="Proteomes" id="UP000422736"/>
    </source>
</evidence>
<name>A0ABX6F0P5_KLUMA</name>
<gene>
    <name evidence="1" type="ORF">FIM1_4488</name>
</gene>
<reference evidence="1 2" key="1">
    <citation type="submission" date="2016-03" db="EMBL/GenBank/DDBJ databases">
        <title>How can Kluyveromyces marxianus grow so fast - potential evolutionary course in Saccharomyces Complex revealed by comparative genomics.</title>
        <authorList>
            <person name="Mo W."/>
            <person name="Lu W."/>
            <person name="Yang X."/>
            <person name="Qi J."/>
            <person name="Lv H."/>
        </authorList>
    </citation>
    <scope>NUCLEOTIDE SEQUENCE [LARGE SCALE GENOMIC DNA]</scope>
    <source>
        <strain evidence="1 2">FIM1</strain>
    </source>
</reference>
<proteinExistence type="predicted"/>
<sequence>MFILVLCTRTGIGIGPSRPLQHILTHLRTSSVFPVVICRCIFAIAFANATTITSTITAQCQRQHFASETVPFFRRTYPGQHSTSLLFSSLLFRSLTVQLSLSLSLSHSHSHSNPLFLSLTCGHQSSPLFVCSRRLCLCMCMCVYSPSVRAELLYFSGFPLAFACSIATCV</sequence>
<dbReference type="EMBL" id="CP015061">
    <property type="protein sequence ID" value="QGN18165.1"/>
    <property type="molecule type" value="Genomic_DNA"/>
</dbReference>
<accession>A0ABX6F0P5</accession>
<dbReference type="Proteomes" id="UP000422736">
    <property type="component" value="Chromosome 7"/>
</dbReference>
<protein>
    <submittedName>
        <fullName evidence="1">Uncharacterized protein</fullName>
    </submittedName>
</protein>